<protein>
    <submittedName>
        <fullName evidence="1">Uncharacterized protein</fullName>
    </submittedName>
</protein>
<evidence type="ECO:0000313" key="1">
    <source>
        <dbReference type="EMBL" id="EYB81271.1"/>
    </source>
</evidence>
<keyword evidence="2" id="KW-1185">Reference proteome</keyword>
<accession>A0A016RSI6</accession>
<dbReference type="EMBL" id="JARK01001724">
    <property type="protein sequence ID" value="EYB81271.1"/>
    <property type="molecule type" value="Genomic_DNA"/>
</dbReference>
<sequence length="149" mass="17011">MEYIFWSKDWSEMQLYPMVMFRCKKEVGVRKSLHSSELQPLKNIGILHTEAESVANSDRRNPPDPASYFLLVKMRDLRAPSERISSVSFENHSSSDPRLAKFCSGRSEQLYRPALQNCTISFCFSRSEAGLASRGDLKQVRVTSEALSE</sequence>
<proteinExistence type="predicted"/>
<dbReference type="Proteomes" id="UP000024635">
    <property type="component" value="Unassembled WGS sequence"/>
</dbReference>
<dbReference type="AlphaFoldDB" id="A0A016RSI6"/>
<evidence type="ECO:0000313" key="2">
    <source>
        <dbReference type="Proteomes" id="UP000024635"/>
    </source>
</evidence>
<gene>
    <name evidence="1" type="primary">Acey_s0388.g506</name>
    <name evidence="1" type="ORF">Y032_0388g506</name>
</gene>
<organism evidence="1 2">
    <name type="scientific">Ancylostoma ceylanicum</name>
    <dbReference type="NCBI Taxonomy" id="53326"/>
    <lineage>
        <taxon>Eukaryota</taxon>
        <taxon>Metazoa</taxon>
        <taxon>Ecdysozoa</taxon>
        <taxon>Nematoda</taxon>
        <taxon>Chromadorea</taxon>
        <taxon>Rhabditida</taxon>
        <taxon>Rhabditina</taxon>
        <taxon>Rhabditomorpha</taxon>
        <taxon>Strongyloidea</taxon>
        <taxon>Ancylostomatidae</taxon>
        <taxon>Ancylostomatinae</taxon>
        <taxon>Ancylostoma</taxon>
    </lineage>
</organism>
<comment type="caution">
    <text evidence="1">The sequence shown here is derived from an EMBL/GenBank/DDBJ whole genome shotgun (WGS) entry which is preliminary data.</text>
</comment>
<name>A0A016RSI6_9BILA</name>
<reference evidence="2" key="1">
    <citation type="journal article" date="2015" name="Nat. Genet.">
        <title>The genome and transcriptome of the zoonotic hookworm Ancylostoma ceylanicum identify infection-specific gene families.</title>
        <authorList>
            <person name="Schwarz E.M."/>
            <person name="Hu Y."/>
            <person name="Antoshechkin I."/>
            <person name="Miller M.M."/>
            <person name="Sternberg P.W."/>
            <person name="Aroian R.V."/>
        </authorList>
    </citation>
    <scope>NUCLEOTIDE SEQUENCE</scope>
    <source>
        <strain evidence="2">HY135</strain>
    </source>
</reference>